<accession>A0A182EYB1</accession>
<evidence type="ECO:0000313" key="2">
    <source>
        <dbReference type="Proteomes" id="UP000271087"/>
    </source>
</evidence>
<evidence type="ECO:0000313" key="1">
    <source>
        <dbReference type="EMBL" id="VDN00600.1"/>
    </source>
</evidence>
<name>A0A182EYB1_ONCOC</name>
<dbReference type="WBParaSite" id="nOo.2.0.1.t13167-RA">
    <property type="protein sequence ID" value="nOo.2.0.1.t13167-RA"/>
    <property type="gene ID" value="nOo.2.0.1.g13167"/>
</dbReference>
<dbReference type="Proteomes" id="UP000271087">
    <property type="component" value="Unassembled WGS sequence"/>
</dbReference>
<sequence>MYCVVTISAPNDVIWKQELYFLILDKKRFDWAVYPVSKVFNGSGGSSSR</sequence>
<reference evidence="1 2" key="2">
    <citation type="submission" date="2018-08" db="EMBL/GenBank/DDBJ databases">
        <authorList>
            <person name="Laetsch R D."/>
            <person name="Stevens L."/>
            <person name="Kumar S."/>
            <person name="Blaxter L. M."/>
        </authorList>
    </citation>
    <scope>NUCLEOTIDE SEQUENCE [LARGE SCALE GENOMIC DNA]</scope>
</reference>
<keyword evidence="2" id="KW-1185">Reference proteome</keyword>
<dbReference type="AlphaFoldDB" id="A0A182EYB1"/>
<evidence type="ECO:0000313" key="3">
    <source>
        <dbReference type="WBParaSite" id="nOo.2.0.1.t13167-RA"/>
    </source>
</evidence>
<reference evidence="3" key="1">
    <citation type="submission" date="2016-06" db="UniProtKB">
        <authorList>
            <consortium name="WormBaseParasite"/>
        </authorList>
    </citation>
    <scope>IDENTIFICATION</scope>
</reference>
<protein>
    <submittedName>
        <fullName evidence="1 3">Uncharacterized protein</fullName>
    </submittedName>
</protein>
<organism evidence="3">
    <name type="scientific">Onchocerca ochengi</name>
    <name type="common">Filarial nematode worm</name>
    <dbReference type="NCBI Taxonomy" id="42157"/>
    <lineage>
        <taxon>Eukaryota</taxon>
        <taxon>Metazoa</taxon>
        <taxon>Ecdysozoa</taxon>
        <taxon>Nematoda</taxon>
        <taxon>Chromadorea</taxon>
        <taxon>Rhabditida</taxon>
        <taxon>Spirurina</taxon>
        <taxon>Spiruromorpha</taxon>
        <taxon>Filarioidea</taxon>
        <taxon>Onchocercidae</taxon>
        <taxon>Onchocerca</taxon>
    </lineage>
</organism>
<proteinExistence type="predicted"/>
<gene>
    <name evidence="1" type="ORF">NOO_LOCUS13167</name>
</gene>
<dbReference type="EMBL" id="UYRW01013851">
    <property type="protein sequence ID" value="VDN00600.1"/>
    <property type="molecule type" value="Genomic_DNA"/>
</dbReference>